<feature type="transmembrane region" description="Helical" evidence="11">
    <location>
        <begin position="379"/>
        <end position="412"/>
    </location>
</feature>
<evidence type="ECO:0000256" key="4">
    <source>
        <dbReference type="ARBA" id="ARBA00022670"/>
    </source>
</evidence>
<evidence type="ECO:0000313" key="14">
    <source>
        <dbReference type="Proteomes" id="UP000663400"/>
    </source>
</evidence>
<dbReference type="SUPFAM" id="SSF50156">
    <property type="entry name" value="PDZ domain-like"/>
    <property type="match status" value="2"/>
</dbReference>
<feature type="transmembrane region" description="Helical" evidence="11">
    <location>
        <begin position="6"/>
        <end position="29"/>
    </location>
</feature>
<evidence type="ECO:0000256" key="6">
    <source>
        <dbReference type="ARBA" id="ARBA00022801"/>
    </source>
</evidence>
<evidence type="ECO:0000259" key="12">
    <source>
        <dbReference type="SMART" id="SM00228"/>
    </source>
</evidence>
<evidence type="ECO:0000313" key="13">
    <source>
        <dbReference type="EMBL" id="QSX76318.1"/>
    </source>
</evidence>
<feature type="domain" description="PDZ" evidence="12">
    <location>
        <begin position="209"/>
        <end position="279"/>
    </location>
</feature>
<dbReference type="GO" id="GO:0008237">
    <property type="term" value="F:metallopeptidase activity"/>
    <property type="evidence" value="ECO:0007669"/>
    <property type="project" value="UniProtKB-KW"/>
</dbReference>
<organism evidence="13 14">
    <name type="scientific">Lysobacter arenosi</name>
    <dbReference type="NCBI Taxonomy" id="2795387"/>
    <lineage>
        <taxon>Bacteria</taxon>
        <taxon>Pseudomonadati</taxon>
        <taxon>Pseudomonadota</taxon>
        <taxon>Gammaproteobacteria</taxon>
        <taxon>Lysobacterales</taxon>
        <taxon>Lysobacteraceae</taxon>
        <taxon>Lysobacter</taxon>
    </lineage>
</organism>
<keyword evidence="4" id="KW-0645">Protease</keyword>
<dbReference type="Gene3D" id="2.30.42.10">
    <property type="match status" value="2"/>
</dbReference>
<keyword evidence="9 11" id="KW-0482">Metalloprotease</keyword>
<evidence type="ECO:0000256" key="10">
    <source>
        <dbReference type="ARBA" id="ARBA00023136"/>
    </source>
</evidence>
<reference evidence="13 14" key="1">
    <citation type="submission" date="2021-02" db="EMBL/GenBank/DDBJ databases">
        <title>Lysobacter arenosi sp. nov., isolated from soil of gangwondo yeongwol, south Korea.</title>
        <authorList>
            <person name="Kim K.R."/>
            <person name="Kim K.H."/>
            <person name="Jeon C.O."/>
        </authorList>
    </citation>
    <scope>NUCLEOTIDE SEQUENCE [LARGE SCALE GENOMIC DNA]</scope>
    <source>
        <strain evidence="13 14">R7</strain>
    </source>
</reference>
<dbReference type="PANTHER" id="PTHR42837">
    <property type="entry name" value="REGULATOR OF SIGMA-E PROTEASE RSEP"/>
    <property type="match status" value="1"/>
</dbReference>
<dbReference type="EMBL" id="CP071517">
    <property type="protein sequence ID" value="QSX76318.1"/>
    <property type="molecule type" value="Genomic_DNA"/>
</dbReference>
<feature type="transmembrane region" description="Helical" evidence="11">
    <location>
        <begin position="424"/>
        <end position="445"/>
    </location>
</feature>
<evidence type="ECO:0000256" key="9">
    <source>
        <dbReference type="ARBA" id="ARBA00023049"/>
    </source>
</evidence>
<dbReference type="RefSeq" id="WP_200605987.1">
    <property type="nucleotide sequence ID" value="NZ_CP071517.1"/>
</dbReference>
<keyword evidence="7 11" id="KW-0862">Zinc</keyword>
<comment type="subcellular location">
    <subcellularLocation>
        <location evidence="2">Membrane</location>
        <topology evidence="2">Multi-pass membrane protein</topology>
    </subcellularLocation>
</comment>
<dbReference type="CDD" id="cd06163">
    <property type="entry name" value="S2P-M50_PDZ_RseP-like"/>
    <property type="match status" value="2"/>
</dbReference>
<dbReference type="EC" id="3.4.24.-" evidence="11"/>
<name>A0ABX7RFR9_9GAMM</name>
<keyword evidence="11" id="KW-0479">Metal-binding</keyword>
<accession>A0ABX7RFR9</accession>
<evidence type="ECO:0000256" key="7">
    <source>
        <dbReference type="ARBA" id="ARBA00022833"/>
    </source>
</evidence>
<comment type="cofactor">
    <cofactor evidence="1 11">
        <name>Zn(2+)</name>
        <dbReference type="ChEBI" id="CHEBI:29105"/>
    </cofactor>
</comment>
<evidence type="ECO:0000256" key="1">
    <source>
        <dbReference type="ARBA" id="ARBA00001947"/>
    </source>
</evidence>
<evidence type="ECO:0000256" key="3">
    <source>
        <dbReference type="ARBA" id="ARBA00007931"/>
    </source>
</evidence>
<keyword evidence="10 11" id="KW-0472">Membrane</keyword>
<dbReference type="Pfam" id="PF02163">
    <property type="entry name" value="Peptidase_M50"/>
    <property type="match status" value="1"/>
</dbReference>
<comment type="similarity">
    <text evidence="3 11">Belongs to the peptidase M50B family.</text>
</comment>
<feature type="transmembrane region" description="Helical" evidence="11">
    <location>
        <begin position="98"/>
        <end position="120"/>
    </location>
</feature>
<proteinExistence type="inferred from homology"/>
<evidence type="ECO:0000256" key="2">
    <source>
        <dbReference type="ARBA" id="ARBA00004141"/>
    </source>
</evidence>
<dbReference type="InterPro" id="IPR001478">
    <property type="entry name" value="PDZ"/>
</dbReference>
<dbReference type="NCBIfam" id="TIGR00054">
    <property type="entry name" value="RIP metalloprotease RseP"/>
    <property type="match status" value="1"/>
</dbReference>
<keyword evidence="8 11" id="KW-1133">Transmembrane helix</keyword>
<keyword evidence="5 11" id="KW-0812">Transmembrane</keyword>
<evidence type="ECO:0000256" key="11">
    <source>
        <dbReference type="RuleBase" id="RU362031"/>
    </source>
</evidence>
<sequence>MSEFIGSIWWLLVSLGVLVTFHEFGHYWVARRCGVKVLRFSIGFGKALWSRRGKDGTEYVVAAIPLGGYVKMLDEREGDVAASELDQAFNRQSVFKRIAIVIAGPVANLLLCVGLFWAMFVIGRPDYAPVVGEAQGLAASAGLHSGDTLLAIGDRDTPTWSEAQLALIPAALDHSDIALRVRTAGGDEVTRKLQLSRLPASFDERRAVEAIGLTPRHGLVPAVIGRVVPDQPAFGVLNEGDRITAIDGDPVNSWDDIGPLVQKLGARGGIAMVEVERKGERHALEIQPARMKHPQTGQDYWGLGLQSARAQEPAKDALLRYGPIDAIPAAFRESVHQANELFAMIGRAFTGRVSVQNTVAGPITIARAANAYAHHGAAWYLSMLAMLSLSLGILNLLPIPILDGGHLLYYLIELVKGSPVSERTMAAGQYVGLALIAGLMGLAFFNDIVNNLVH</sequence>
<dbReference type="SMART" id="SM00228">
    <property type="entry name" value="PDZ"/>
    <property type="match status" value="2"/>
</dbReference>
<evidence type="ECO:0000256" key="5">
    <source>
        <dbReference type="ARBA" id="ARBA00022692"/>
    </source>
</evidence>
<dbReference type="Proteomes" id="UP000663400">
    <property type="component" value="Chromosome"/>
</dbReference>
<evidence type="ECO:0000256" key="8">
    <source>
        <dbReference type="ARBA" id="ARBA00022989"/>
    </source>
</evidence>
<keyword evidence="6 11" id="KW-0378">Hydrolase</keyword>
<dbReference type="InterPro" id="IPR036034">
    <property type="entry name" value="PDZ_sf"/>
</dbReference>
<dbReference type="InterPro" id="IPR008915">
    <property type="entry name" value="Peptidase_M50"/>
</dbReference>
<protein>
    <recommendedName>
        <fullName evidence="11">Zinc metalloprotease</fullName>
        <ecNumber evidence="11">3.4.24.-</ecNumber>
    </recommendedName>
</protein>
<dbReference type="PANTHER" id="PTHR42837:SF2">
    <property type="entry name" value="MEMBRANE METALLOPROTEASE ARASP2, CHLOROPLASTIC-RELATED"/>
    <property type="match status" value="1"/>
</dbReference>
<dbReference type="InterPro" id="IPR004387">
    <property type="entry name" value="Pept_M50_Zn"/>
</dbReference>
<gene>
    <name evidence="13" type="primary">rseP</name>
    <name evidence="13" type="ORF">HIV01_007495</name>
</gene>
<feature type="domain" description="PDZ" evidence="12">
    <location>
        <begin position="114"/>
        <end position="185"/>
    </location>
</feature>
<keyword evidence="14" id="KW-1185">Reference proteome</keyword>